<keyword evidence="6" id="KW-1185">Reference proteome</keyword>
<dbReference type="GO" id="GO:0006952">
    <property type="term" value="P:defense response"/>
    <property type="evidence" value="ECO:0007669"/>
    <property type="project" value="UniProtKB-KW"/>
</dbReference>
<evidence type="ECO:0000256" key="3">
    <source>
        <dbReference type="ARBA" id="ARBA00022821"/>
    </source>
</evidence>
<keyword evidence="1" id="KW-0677">Repeat</keyword>
<dbReference type="AlphaFoldDB" id="A0A5J5U461"/>
<dbReference type="PANTHER" id="PTHR19338">
    <property type="entry name" value="TRANSLOCASE OF INNER MITOCHONDRIAL MEMBRANE 13 HOMOLOG"/>
    <property type="match status" value="1"/>
</dbReference>
<dbReference type="CDD" id="cd14798">
    <property type="entry name" value="RX-CC_like"/>
    <property type="match status" value="1"/>
</dbReference>
<reference evidence="6" key="1">
    <citation type="journal article" date="2020" name="Nat. Genet.">
        <title>Genomic diversifications of five Gossypium allopolyploid species and their impact on cotton improvement.</title>
        <authorList>
            <person name="Chen Z.J."/>
            <person name="Sreedasyam A."/>
            <person name="Ando A."/>
            <person name="Song Q."/>
            <person name="De Santiago L.M."/>
            <person name="Hulse-Kemp A.M."/>
            <person name="Ding M."/>
            <person name="Ye W."/>
            <person name="Kirkbride R.C."/>
            <person name="Jenkins J."/>
            <person name="Plott C."/>
            <person name="Lovell J."/>
            <person name="Lin Y.M."/>
            <person name="Vaughn R."/>
            <person name="Liu B."/>
            <person name="Simpson S."/>
            <person name="Scheffler B.E."/>
            <person name="Wen L."/>
            <person name="Saski C.A."/>
            <person name="Grover C.E."/>
            <person name="Hu G."/>
            <person name="Conover J.L."/>
            <person name="Carlson J.W."/>
            <person name="Shu S."/>
            <person name="Boston L.B."/>
            <person name="Williams M."/>
            <person name="Peterson D.G."/>
            <person name="McGee K."/>
            <person name="Jones D.C."/>
            <person name="Wendel J.F."/>
            <person name="Stelly D.M."/>
            <person name="Grimwood J."/>
            <person name="Schmutz J."/>
        </authorList>
    </citation>
    <scope>NUCLEOTIDE SEQUENCE [LARGE SCALE GENOMIC DNA]</scope>
    <source>
        <strain evidence="6">cv. 3-79</strain>
    </source>
</reference>
<keyword evidence="2" id="KW-0547">Nucleotide-binding</keyword>
<dbReference type="InterPro" id="IPR041118">
    <property type="entry name" value="Rx_N"/>
</dbReference>
<protein>
    <recommendedName>
        <fullName evidence="4">Disease resistance N-terminal domain-containing protein</fullName>
    </recommendedName>
</protein>
<gene>
    <name evidence="5" type="ORF">ES319_A10G156500v1</name>
</gene>
<dbReference type="Pfam" id="PF18052">
    <property type="entry name" value="Rx_N"/>
    <property type="match status" value="1"/>
</dbReference>
<name>A0A5J5U461_GOSBA</name>
<dbReference type="OrthoDB" id="999744at2759"/>
<evidence type="ECO:0000313" key="6">
    <source>
        <dbReference type="Proteomes" id="UP000327439"/>
    </source>
</evidence>
<evidence type="ECO:0000313" key="5">
    <source>
        <dbReference type="EMBL" id="KAB2062502.1"/>
    </source>
</evidence>
<dbReference type="InterPro" id="IPR038005">
    <property type="entry name" value="RX-like_CC"/>
</dbReference>
<evidence type="ECO:0000259" key="4">
    <source>
        <dbReference type="Pfam" id="PF18052"/>
    </source>
</evidence>
<dbReference type="EMBL" id="CM018211">
    <property type="protein sequence ID" value="KAB2062502.1"/>
    <property type="molecule type" value="Genomic_DNA"/>
</dbReference>
<dbReference type="Gene3D" id="1.20.5.4130">
    <property type="match status" value="1"/>
</dbReference>
<dbReference type="Proteomes" id="UP000327439">
    <property type="component" value="Chromosome A10"/>
</dbReference>
<evidence type="ECO:0000256" key="2">
    <source>
        <dbReference type="ARBA" id="ARBA00022741"/>
    </source>
</evidence>
<keyword evidence="3" id="KW-0611">Plant defense</keyword>
<dbReference type="PANTHER" id="PTHR19338:SF73">
    <property type="entry name" value="DISEASE RESISTANCE PROTEIN RGA2-LIKE"/>
    <property type="match status" value="1"/>
</dbReference>
<feature type="domain" description="Disease resistance N-terminal" evidence="4">
    <location>
        <begin position="36"/>
        <end position="114"/>
    </location>
</feature>
<organism evidence="5 6">
    <name type="scientific">Gossypium barbadense</name>
    <name type="common">Sea Island cotton</name>
    <name type="synonym">Hibiscus barbadensis</name>
    <dbReference type="NCBI Taxonomy" id="3634"/>
    <lineage>
        <taxon>Eukaryota</taxon>
        <taxon>Viridiplantae</taxon>
        <taxon>Streptophyta</taxon>
        <taxon>Embryophyta</taxon>
        <taxon>Tracheophyta</taxon>
        <taxon>Spermatophyta</taxon>
        <taxon>Magnoliopsida</taxon>
        <taxon>eudicotyledons</taxon>
        <taxon>Gunneridae</taxon>
        <taxon>Pentapetalae</taxon>
        <taxon>rosids</taxon>
        <taxon>malvids</taxon>
        <taxon>Malvales</taxon>
        <taxon>Malvaceae</taxon>
        <taxon>Malvoideae</taxon>
        <taxon>Gossypium</taxon>
    </lineage>
</organism>
<evidence type="ECO:0000256" key="1">
    <source>
        <dbReference type="ARBA" id="ARBA00022737"/>
    </source>
</evidence>
<accession>A0A5J5U461</accession>
<proteinExistence type="predicted"/>
<sequence>MLIVLRWESNPSNHNAFNQLRNTWLTNLRSGTIKGFSILEDQINLARDFKDKLSKFRSSLTLTRAFLQDAEKRQLDELVKFWLEQLRDIAYEANDVLDELAYEHVRWKVDNQMSKKVSNFFSLSKNPMAFTLKMSKKVKNIDLSIKDINR</sequence>
<dbReference type="GO" id="GO:0000166">
    <property type="term" value="F:nucleotide binding"/>
    <property type="evidence" value="ECO:0007669"/>
    <property type="project" value="UniProtKB-KW"/>
</dbReference>